<feature type="domain" description="Alanine dehydrogenase/pyridine nucleotide transhydrogenase N-terminal" evidence="9">
    <location>
        <begin position="4"/>
        <end position="133"/>
    </location>
</feature>
<proteinExistence type="predicted"/>
<evidence type="ECO:0000313" key="10">
    <source>
        <dbReference type="EMBL" id="PPE03958.1"/>
    </source>
</evidence>
<evidence type="ECO:0000256" key="2">
    <source>
        <dbReference type="ARBA" id="ARBA00012943"/>
    </source>
</evidence>
<dbReference type="GO" id="GO:0008750">
    <property type="term" value="F:proton-translocating NAD(P)+ transhydrogenase activity"/>
    <property type="evidence" value="ECO:0007669"/>
    <property type="project" value="UniProtKB-EC"/>
</dbReference>
<dbReference type="SMART" id="SM01002">
    <property type="entry name" value="AlaDh_PNT_C"/>
    <property type="match status" value="1"/>
</dbReference>
<evidence type="ECO:0000256" key="1">
    <source>
        <dbReference type="ARBA" id="ARBA00003943"/>
    </source>
</evidence>
<dbReference type="InterPro" id="IPR036291">
    <property type="entry name" value="NAD(P)-bd_dom_sf"/>
</dbReference>
<dbReference type="Proteomes" id="UP000239425">
    <property type="component" value="Unassembled WGS sequence"/>
</dbReference>
<dbReference type="AlphaFoldDB" id="A0A2S5R9G0"/>
<comment type="catalytic activity">
    <reaction evidence="7">
        <text>NAD(+) + NADPH + H(+)(in) = NADH + NADP(+) + H(+)(out)</text>
        <dbReference type="Rhea" id="RHEA:47992"/>
        <dbReference type="ChEBI" id="CHEBI:15378"/>
        <dbReference type="ChEBI" id="CHEBI:57540"/>
        <dbReference type="ChEBI" id="CHEBI:57783"/>
        <dbReference type="ChEBI" id="CHEBI:57945"/>
        <dbReference type="ChEBI" id="CHEBI:58349"/>
        <dbReference type="EC" id="7.1.1.1"/>
    </reaction>
</comment>
<dbReference type="Pfam" id="PF05222">
    <property type="entry name" value="AlaDh_PNT_N"/>
    <property type="match status" value="1"/>
</dbReference>
<comment type="function">
    <text evidence="1">The transhydrogenation between NADH and NADP is coupled to respiration and ATP hydrolysis and functions as a proton pump across the membrane.</text>
</comment>
<accession>A0A2S5R9G0</accession>
<protein>
    <recommendedName>
        <fullName evidence="2">proton-translocating NAD(P)(+) transhydrogenase</fullName>
        <ecNumber evidence="2">7.1.1.1</ecNumber>
    </recommendedName>
</protein>
<dbReference type="EMBL" id="PHHC01000079">
    <property type="protein sequence ID" value="PPE03958.1"/>
    <property type="molecule type" value="Genomic_DNA"/>
</dbReference>
<dbReference type="PANTHER" id="PTHR10160:SF19">
    <property type="entry name" value="PROTON-TRANSLOCATING NAD(P)(+) TRANSHYDROGENASE"/>
    <property type="match status" value="1"/>
</dbReference>
<dbReference type="PANTHER" id="PTHR10160">
    <property type="entry name" value="NAD(P) TRANSHYDROGENASE"/>
    <property type="match status" value="1"/>
</dbReference>
<dbReference type="RefSeq" id="WP_104206586.1">
    <property type="nucleotide sequence ID" value="NZ_PHHC01000079.1"/>
</dbReference>
<dbReference type="EC" id="7.1.1.1" evidence="2"/>
<keyword evidence="6" id="KW-0520">NAD</keyword>
<dbReference type="OrthoDB" id="9804592at2"/>
<dbReference type="GO" id="GO:0005886">
    <property type="term" value="C:plasma membrane"/>
    <property type="evidence" value="ECO:0007669"/>
    <property type="project" value="TreeGrafter"/>
</dbReference>
<dbReference type="Pfam" id="PF01262">
    <property type="entry name" value="AlaDh_PNT_C"/>
    <property type="match status" value="1"/>
</dbReference>
<evidence type="ECO:0000256" key="7">
    <source>
        <dbReference type="ARBA" id="ARBA00048202"/>
    </source>
</evidence>
<comment type="caution">
    <text evidence="10">The sequence shown here is derived from an EMBL/GenBank/DDBJ whole genome shotgun (WGS) entry which is preliminary data.</text>
</comment>
<evidence type="ECO:0000256" key="6">
    <source>
        <dbReference type="ARBA" id="ARBA00023027"/>
    </source>
</evidence>
<dbReference type="SMART" id="SM01003">
    <property type="entry name" value="AlaDh_PNT_N"/>
    <property type="match status" value="1"/>
</dbReference>
<evidence type="ECO:0000259" key="8">
    <source>
        <dbReference type="SMART" id="SM01002"/>
    </source>
</evidence>
<organism evidence="10 11">
    <name type="scientific">Holospora curviuscula</name>
    <dbReference type="NCBI Taxonomy" id="1082868"/>
    <lineage>
        <taxon>Bacteria</taxon>
        <taxon>Pseudomonadati</taxon>
        <taxon>Pseudomonadota</taxon>
        <taxon>Alphaproteobacteria</taxon>
        <taxon>Holosporales</taxon>
        <taxon>Holosporaceae</taxon>
        <taxon>Holospora</taxon>
    </lineage>
</organism>
<dbReference type="SUPFAM" id="SSF51735">
    <property type="entry name" value="NAD(P)-binding Rossmann-fold domains"/>
    <property type="match status" value="1"/>
</dbReference>
<evidence type="ECO:0000259" key="9">
    <source>
        <dbReference type="SMART" id="SM01003"/>
    </source>
</evidence>
<feature type="domain" description="Alanine dehydrogenase/pyridine nucleotide transhydrogenase NAD(H)-binding" evidence="8">
    <location>
        <begin position="142"/>
        <end position="308"/>
    </location>
</feature>
<name>A0A2S5R9G0_9PROT</name>
<evidence type="ECO:0000313" key="11">
    <source>
        <dbReference type="Proteomes" id="UP000239425"/>
    </source>
</evidence>
<reference evidence="10 11" key="1">
    <citation type="submission" date="2017-11" db="EMBL/GenBank/DDBJ databases">
        <title>Comparative genomic analysis of Holospora spp., intranuclear symbionts of paramecia.</title>
        <authorList>
            <person name="Garushyants S.K."/>
            <person name="Beliavskaya A."/>
            <person name="Malko D.B."/>
            <person name="Logacheva M.D."/>
            <person name="Rautian M.S."/>
            <person name="Gelfand M.S."/>
        </authorList>
    </citation>
    <scope>NUCLEOTIDE SEQUENCE [LARGE SCALE GENOMIC DNA]</scope>
    <source>
        <strain evidence="11">02AZ16</strain>
    </source>
</reference>
<dbReference type="GO" id="GO:0050661">
    <property type="term" value="F:NADP binding"/>
    <property type="evidence" value="ECO:0007669"/>
    <property type="project" value="TreeGrafter"/>
</dbReference>
<dbReference type="GO" id="GO:0006740">
    <property type="term" value="P:NADPH regeneration"/>
    <property type="evidence" value="ECO:0007669"/>
    <property type="project" value="TreeGrafter"/>
</dbReference>
<dbReference type="Gene3D" id="3.40.50.720">
    <property type="entry name" value="NAD(P)-binding Rossmann-like Domain"/>
    <property type="match status" value="2"/>
</dbReference>
<keyword evidence="4" id="KW-0521">NADP</keyword>
<dbReference type="InterPro" id="IPR007698">
    <property type="entry name" value="AlaDH/PNT_NAD(H)-bd"/>
</dbReference>
<evidence type="ECO:0000256" key="3">
    <source>
        <dbReference type="ARBA" id="ARBA00022741"/>
    </source>
</evidence>
<dbReference type="InterPro" id="IPR007886">
    <property type="entry name" value="AlaDH/PNT_N"/>
</dbReference>
<evidence type="ECO:0000256" key="5">
    <source>
        <dbReference type="ARBA" id="ARBA00022967"/>
    </source>
</evidence>
<keyword evidence="3" id="KW-0547">Nucleotide-binding</keyword>
<gene>
    <name evidence="10" type="ORF">HCUR_00493</name>
</gene>
<dbReference type="SUPFAM" id="SSF52283">
    <property type="entry name" value="Formate/glycerate dehydrogenase catalytic domain-like"/>
    <property type="match status" value="1"/>
</dbReference>
<keyword evidence="5" id="KW-1278">Translocase</keyword>
<evidence type="ECO:0000256" key="4">
    <source>
        <dbReference type="ARBA" id="ARBA00022857"/>
    </source>
</evidence>
<sequence length="359" mass="39033">MKIIVPANSVVEDTRIVLAPEHLPALTALGFEVWFESCTAPFPLSEYQQKGGKWTSDREALCHNAALVLSLGPLEEEILKRLPQHTRIIGLLRGAQEKERYKAYSLEAYALELLPRISRAQFIDVLSSQAALMGYWAIMQIAVHISKILPMMTTAAGTLPPAHVLVLGAGVAGLQAIGMGRRLGAKISACDVRSEVKEQVESLGGKFLHLPGVENAEGTGGYARSLTPQEQEAQQAFLKSLLPSYDAVICSALVPGSNAPILLTQEMLALCRPGTVIVDLATHLGHRGNCTFTEPGKIIKIKEITALGAFYPLSDLSRSASTLYGRNILALINLLWNSKMNCWIRPQDDPLLEAMCITK</sequence>
<keyword evidence="11" id="KW-1185">Reference proteome</keyword>